<keyword evidence="4" id="KW-1185">Reference proteome</keyword>
<gene>
    <name evidence="3" type="ORF">RIF29_20934</name>
</gene>
<name>A0AAN9I7Y1_CROPI</name>
<dbReference type="PANTHER" id="PTHR47490">
    <property type="entry name" value="PROTEIN BLISTER"/>
    <property type="match status" value="1"/>
</dbReference>
<proteinExistence type="predicted"/>
<dbReference type="SUPFAM" id="SSF56112">
    <property type="entry name" value="Protein kinase-like (PK-like)"/>
    <property type="match status" value="1"/>
</dbReference>
<feature type="compositionally biased region" description="Polar residues" evidence="1">
    <location>
        <begin position="68"/>
        <end position="86"/>
    </location>
</feature>
<evidence type="ECO:0000256" key="1">
    <source>
        <dbReference type="SAM" id="MobiDB-lite"/>
    </source>
</evidence>
<dbReference type="InterPro" id="IPR044194">
    <property type="entry name" value="BLISTER"/>
</dbReference>
<dbReference type="GO" id="GO:0040008">
    <property type="term" value="P:regulation of growth"/>
    <property type="evidence" value="ECO:0007669"/>
    <property type="project" value="InterPro"/>
</dbReference>
<reference evidence="3 4" key="1">
    <citation type="submission" date="2024-01" db="EMBL/GenBank/DDBJ databases">
        <title>The genomes of 5 underutilized Papilionoideae crops provide insights into root nodulation and disease resistanc.</title>
        <authorList>
            <person name="Yuan L."/>
        </authorList>
    </citation>
    <scope>NUCLEOTIDE SEQUENCE [LARGE SCALE GENOMIC DNA]</scope>
    <source>
        <strain evidence="3">ZHUSHIDOU_FW_LH</strain>
        <tissue evidence="3">Leaf</tissue>
    </source>
</reference>
<feature type="compositionally biased region" description="Polar residues" evidence="1">
    <location>
        <begin position="28"/>
        <end position="43"/>
    </location>
</feature>
<dbReference type="Gene3D" id="3.30.200.20">
    <property type="entry name" value="Phosphorylase Kinase, domain 1"/>
    <property type="match status" value="1"/>
</dbReference>
<feature type="region of interest" description="Disordered" evidence="1">
    <location>
        <begin position="1"/>
        <end position="86"/>
    </location>
</feature>
<dbReference type="AlphaFoldDB" id="A0AAN9I7Y1"/>
<dbReference type="Pfam" id="PF13966">
    <property type="entry name" value="zf-RVT"/>
    <property type="match status" value="1"/>
</dbReference>
<feature type="compositionally biased region" description="Polar residues" evidence="1">
    <location>
        <begin position="1"/>
        <end position="14"/>
    </location>
</feature>
<dbReference type="InterPro" id="IPR011009">
    <property type="entry name" value="Kinase-like_dom_sf"/>
</dbReference>
<dbReference type="PANTHER" id="PTHR47490:SF2">
    <property type="entry name" value="PROTEIN BLISTER"/>
    <property type="match status" value="1"/>
</dbReference>
<accession>A0AAN9I7Y1</accession>
<evidence type="ECO:0000259" key="2">
    <source>
        <dbReference type="Pfam" id="PF13966"/>
    </source>
</evidence>
<feature type="domain" description="Reverse transcriptase zinc-binding" evidence="2">
    <location>
        <begin position="479"/>
        <end position="560"/>
    </location>
</feature>
<organism evidence="3 4">
    <name type="scientific">Crotalaria pallida</name>
    <name type="common">Smooth rattlebox</name>
    <name type="synonym">Crotalaria striata</name>
    <dbReference type="NCBI Taxonomy" id="3830"/>
    <lineage>
        <taxon>Eukaryota</taxon>
        <taxon>Viridiplantae</taxon>
        <taxon>Streptophyta</taxon>
        <taxon>Embryophyta</taxon>
        <taxon>Tracheophyta</taxon>
        <taxon>Spermatophyta</taxon>
        <taxon>Magnoliopsida</taxon>
        <taxon>eudicotyledons</taxon>
        <taxon>Gunneridae</taxon>
        <taxon>Pentapetalae</taxon>
        <taxon>rosids</taxon>
        <taxon>fabids</taxon>
        <taxon>Fabales</taxon>
        <taxon>Fabaceae</taxon>
        <taxon>Papilionoideae</taxon>
        <taxon>50 kb inversion clade</taxon>
        <taxon>genistoids sensu lato</taxon>
        <taxon>core genistoids</taxon>
        <taxon>Crotalarieae</taxon>
        <taxon>Crotalaria</taxon>
    </lineage>
</organism>
<evidence type="ECO:0000313" key="3">
    <source>
        <dbReference type="EMBL" id="KAK7268239.1"/>
    </source>
</evidence>
<protein>
    <recommendedName>
        <fullName evidence="2">Reverse transcriptase zinc-binding domain-containing protein</fullName>
    </recommendedName>
</protein>
<comment type="caution">
    <text evidence="3">The sequence shown here is derived from an EMBL/GenBank/DDBJ whole genome shotgun (WGS) entry which is preliminary data.</text>
</comment>
<dbReference type="Proteomes" id="UP001372338">
    <property type="component" value="Unassembled WGS sequence"/>
</dbReference>
<dbReference type="InterPro" id="IPR026960">
    <property type="entry name" value="RVT-Znf"/>
</dbReference>
<sequence>MESSKKQGSTTPSNKAAERAKKAASSSNIPNSDASLSQKQPSEIENVRVNDSDGVSTSDGIGGAIINTLPSGSSSEKSLNMVSQSSNQGSLADRTCFVRNDLNTLSTSLVEGQSDIDETKTYNASVATAYAAVNQKNEANNANDIYGIHTGGLGGIPYAMTNNQSTHLPLQESQEFGSNTTQSSLRGMNEYQSNKSNTSLKDYAVSDHVSSVLDPFADPVAYRNLVFTVTLFAGIFQVAFGVFRIHGWCTHHNWFSAAEGFAGALTHLTNQTDVVSVLELIAQCILFLFNTSLAEANSITLLDLFLLFKELPFVWINTRTLSYYMLNMGLISVLCVQPPPIKPTDDQLSLADIDIVKVVGKGNGGVVQLVQHKWTNQFFALKVHREEFWKIGNDYNISSWNDNWIPNHGRISSVTEQIPDDIGQWKVKDLLDTDGNWNWEVLNTLLQTPTLAAIQATTPTSNDMGDDEPLWPSNSNGRFTLASAYALLNGWLDSPGDPRWKAIWKMAAPERVRAFAWKVAHGRLLTNAISSKWGMGSPYCHHCLTEVEDILHVLRDFPIARSAANQIQKGVSETVAERRRIVHHGGSSDEDMTAALLGRFTVAINREHYNGVGHGELRFHWFDQ</sequence>
<dbReference type="EMBL" id="JAYWIO010000004">
    <property type="protein sequence ID" value="KAK7268239.1"/>
    <property type="molecule type" value="Genomic_DNA"/>
</dbReference>
<evidence type="ECO:0000313" key="4">
    <source>
        <dbReference type="Proteomes" id="UP001372338"/>
    </source>
</evidence>